<evidence type="ECO:0000256" key="6">
    <source>
        <dbReference type="SAM" id="Phobius"/>
    </source>
</evidence>
<keyword evidence="3 6" id="KW-1133">Transmembrane helix</keyword>
<evidence type="ECO:0000256" key="4">
    <source>
        <dbReference type="ARBA" id="ARBA00023136"/>
    </source>
</evidence>
<dbReference type="InterPro" id="IPR002523">
    <property type="entry name" value="MgTranspt_CorA/ZnTranspt_ZntB"/>
</dbReference>
<evidence type="ECO:0000256" key="3">
    <source>
        <dbReference type="ARBA" id="ARBA00022989"/>
    </source>
</evidence>
<feature type="transmembrane region" description="Helical" evidence="6">
    <location>
        <begin position="241"/>
        <end position="265"/>
    </location>
</feature>
<dbReference type="Proteomes" id="UP000223968">
    <property type="component" value="Unassembled WGS sequence"/>
</dbReference>
<keyword evidence="8" id="KW-1185">Reference proteome</keyword>
<gene>
    <name evidence="7" type="ORF">AJ79_10008</name>
</gene>
<feature type="transmembrane region" description="Helical" evidence="6">
    <location>
        <begin position="202"/>
        <end position="221"/>
    </location>
</feature>
<proteinExistence type="predicted"/>
<evidence type="ECO:0000256" key="1">
    <source>
        <dbReference type="ARBA" id="ARBA00004141"/>
    </source>
</evidence>
<organism evidence="7 8">
    <name type="scientific">Helicocarpus griseus UAMH5409</name>
    <dbReference type="NCBI Taxonomy" id="1447875"/>
    <lineage>
        <taxon>Eukaryota</taxon>
        <taxon>Fungi</taxon>
        <taxon>Dikarya</taxon>
        <taxon>Ascomycota</taxon>
        <taxon>Pezizomycotina</taxon>
        <taxon>Eurotiomycetes</taxon>
        <taxon>Eurotiomycetidae</taxon>
        <taxon>Onygenales</taxon>
        <taxon>Ajellomycetaceae</taxon>
        <taxon>Helicocarpus</taxon>
    </lineage>
</organism>
<accession>A0A2B7WG74</accession>
<evidence type="ECO:0000256" key="2">
    <source>
        <dbReference type="ARBA" id="ARBA00022692"/>
    </source>
</evidence>
<dbReference type="GO" id="GO:0016020">
    <property type="term" value="C:membrane"/>
    <property type="evidence" value="ECO:0007669"/>
    <property type="project" value="UniProtKB-SubCell"/>
</dbReference>
<dbReference type="AlphaFoldDB" id="A0A2B7WG74"/>
<evidence type="ECO:0000256" key="5">
    <source>
        <dbReference type="SAM" id="Coils"/>
    </source>
</evidence>
<evidence type="ECO:0000313" key="8">
    <source>
        <dbReference type="Proteomes" id="UP000223968"/>
    </source>
</evidence>
<comment type="caution">
    <text evidence="7">The sequence shown here is derived from an EMBL/GenBank/DDBJ whole genome shotgun (WGS) entry which is preliminary data.</text>
</comment>
<dbReference type="Pfam" id="PF01544">
    <property type="entry name" value="CorA"/>
    <property type="match status" value="1"/>
</dbReference>
<reference evidence="7" key="1">
    <citation type="submission" date="2017-10" db="EMBL/GenBank/DDBJ databases">
        <title>Comparative genomics in systemic dimorphic fungi from Ajellomycetaceae.</title>
        <authorList>
            <person name="Munoz J.F."/>
            <person name="Mcewen J.G."/>
            <person name="Clay O.K."/>
            <person name="Cuomo C.A."/>
        </authorList>
    </citation>
    <scope>NUCLEOTIDE SEQUENCE [LARGE SCALE GENOMIC DNA]</scope>
    <source>
        <strain evidence="7">UAMH5409</strain>
    </source>
</reference>
<keyword evidence="2 6" id="KW-0812">Transmembrane</keyword>
<evidence type="ECO:0000313" key="7">
    <source>
        <dbReference type="EMBL" id="PGG95527.1"/>
    </source>
</evidence>
<protein>
    <submittedName>
        <fullName evidence="7">Uncharacterized protein</fullName>
    </submittedName>
</protein>
<comment type="subcellular location">
    <subcellularLocation>
        <location evidence="1">Membrane</location>
        <topology evidence="1">Multi-pass membrane protein</topology>
    </subcellularLocation>
</comment>
<dbReference type="OrthoDB" id="2830640at2759"/>
<dbReference type="STRING" id="1447875.A0A2B7WG74"/>
<feature type="coiled-coil region" evidence="5">
    <location>
        <begin position="135"/>
        <end position="162"/>
    </location>
</feature>
<sequence>MLIFHWDFSENQERPDIHEKFWKVLTNDVDGSFYSNFIMDGVRASPRHVSFSSFKVKNVTPDTITWAQPTVYVEWELQVGHQTVILYDISPDLNVSRISLAHRSNPYAWHCLLGQIVTELYDTSAWQMSDIVRSIERGLRIIQELERMREDYADQFPEKKSELFSIKLRNQFLRERLNNALSLALNLTQMHAKSDSAAMKTIAVLSLIYLPGTFVSGLFGTNFFRYPAENSTEAWWASSKFWLYGAIAGPLTALTLAAWLCVYYYPKLRRWVSSRKTLKEKKRF</sequence>
<name>A0A2B7WG74_9EURO</name>
<dbReference type="EMBL" id="PDNB01000336">
    <property type="protein sequence ID" value="PGG95527.1"/>
    <property type="molecule type" value="Genomic_DNA"/>
</dbReference>
<keyword evidence="5" id="KW-0175">Coiled coil</keyword>
<dbReference type="SUPFAM" id="SSF144083">
    <property type="entry name" value="Magnesium transport protein CorA, transmembrane region"/>
    <property type="match status" value="1"/>
</dbReference>
<dbReference type="InterPro" id="IPR045863">
    <property type="entry name" value="CorA_TM1_TM2"/>
</dbReference>
<dbReference type="GO" id="GO:0046873">
    <property type="term" value="F:metal ion transmembrane transporter activity"/>
    <property type="evidence" value="ECO:0007669"/>
    <property type="project" value="InterPro"/>
</dbReference>
<dbReference type="Gene3D" id="1.20.58.340">
    <property type="entry name" value="Magnesium transport protein CorA, transmembrane region"/>
    <property type="match status" value="1"/>
</dbReference>
<keyword evidence="4 6" id="KW-0472">Membrane</keyword>